<dbReference type="EMBL" id="JAATLI010000015">
    <property type="protein sequence ID" value="NJC20179.1"/>
    <property type="molecule type" value="Genomic_DNA"/>
</dbReference>
<organism evidence="1 3">
    <name type="scientific">Butyricimonas paravirosa</name>
    <dbReference type="NCBI Taxonomy" id="1472417"/>
    <lineage>
        <taxon>Bacteria</taxon>
        <taxon>Pseudomonadati</taxon>
        <taxon>Bacteroidota</taxon>
        <taxon>Bacteroidia</taxon>
        <taxon>Bacteroidales</taxon>
        <taxon>Odoribacteraceae</taxon>
        <taxon>Butyricimonas</taxon>
    </lineage>
</organism>
<reference evidence="2 4" key="1">
    <citation type="submission" date="2019-09" db="EMBL/GenBank/DDBJ databases">
        <title>Butyricimonas paravirosa DSM 105722 (=214-4 = JCM 18677 = CCUG 65563).</title>
        <authorList>
            <person name="Le Roy T."/>
            <person name="Cani P.D."/>
        </authorList>
    </citation>
    <scope>NUCLEOTIDE SEQUENCE [LARGE SCALE GENOMIC DNA]</scope>
    <source>
        <strain evidence="2 4">DSM 105722</strain>
    </source>
</reference>
<evidence type="ECO:0000313" key="3">
    <source>
        <dbReference type="Proteomes" id="UP000576368"/>
    </source>
</evidence>
<dbReference type="Proteomes" id="UP001302374">
    <property type="component" value="Chromosome"/>
</dbReference>
<accession>A0A7X5YFJ1</accession>
<evidence type="ECO:0000313" key="4">
    <source>
        <dbReference type="Proteomes" id="UP001302374"/>
    </source>
</evidence>
<reference evidence="1 3" key="2">
    <citation type="submission" date="2020-03" db="EMBL/GenBank/DDBJ databases">
        <title>Genomic Encyclopedia of Type Strains, Phase IV (KMG-IV): sequencing the most valuable type-strain genomes for metagenomic binning, comparative biology and taxonomic classification.</title>
        <authorList>
            <person name="Goeker M."/>
        </authorList>
    </citation>
    <scope>NUCLEOTIDE SEQUENCE [LARGE SCALE GENOMIC DNA]</scope>
    <source>
        <strain evidence="1 3">DSM 105722</strain>
    </source>
</reference>
<dbReference type="InterPro" id="IPR032299">
    <property type="entry name" value="DUF4843"/>
</dbReference>
<dbReference type="Pfam" id="PF16132">
    <property type="entry name" value="DUF4843"/>
    <property type="match status" value="1"/>
</dbReference>
<name>A0A7X5YFJ1_9BACT</name>
<dbReference type="EMBL" id="CP043839">
    <property type="protein sequence ID" value="WOF12373.1"/>
    <property type="molecule type" value="Genomic_DNA"/>
</dbReference>
<dbReference type="AlphaFoldDB" id="A0A7X5YFJ1"/>
<evidence type="ECO:0000313" key="1">
    <source>
        <dbReference type="EMBL" id="NJC20179.1"/>
    </source>
</evidence>
<protein>
    <submittedName>
        <fullName evidence="2">DUF4843 domain-containing protein</fullName>
    </submittedName>
</protein>
<sequence>MKTYLYYFTTLVSIVLISMGCEKEMMDYEGEDALYFDVRYSMDAHQFFTAVPFGSTLEDTVHVECQVMASGYPRNYDREFTVIANPDSTTAVNERDYRGLQNTYVIKAGECRTTIRFIAIRSAEMAEDTLVLQLKLQGGKHFKLLYTNYEDGPNNFSPIYNDKFSRNHDAAFHNIYMYDVMTQPQGWWKGLWGEFSATKWRLMMHLTETTFDDYSSILTTMPMARANTINDEVGKYLLEMAKSRETVVLDEDGTMMYVKAVQTLGGSSGWGAGTKPEDYFK</sequence>
<dbReference type="RefSeq" id="WP_118305167.1">
    <property type="nucleotide sequence ID" value="NZ_BMPA01000014.1"/>
</dbReference>
<proteinExistence type="predicted"/>
<evidence type="ECO:0000313" key="2">
    <source>
        <dbReference type="EMBL" id="WOF12373.1"/>
    </source>
</evidence>
<dbReference type="GeneID" id="86891404"/>
<dbReference type="PROSITE" id="PS51257">
    <property type="entry name" value="PROKAR_LIPOPROTEIN"/>
    <property type="match status" value="1"/>
</dbReference>
<gene>
    <name evidence="2" type="ORF">F1644_08900</name>
    <name evidence="1" type="ORF">GGR15_003822</name>
</gene>
<dbReference type="Proteomes" id="UP000576368">
    <property type="component" value="Unassembled WGS sequence"/>
</dbReference>
<keyword evidence="4" id="KW-1185">Reference proteome</keyword>